<proteinExistence type="predicted"/>
<feature type="compositionally biased region" description="Low complexity" evidence="1">
    <location>
        <begin position="665"/>
        <end position="676"/>
    </location>
</feature>
<evidence type="ECO:0000256" key="1">
    <source>
        <dbReference type="SAM" id="MobiDB-lite"/>
    </source>
</evidence>
<gene>
    <name evidence="2" type="ORF">PCOR1329_LOCUS3442</name>
</gene>
<feature type="region of interest" description="Disordered" evidence="1">
    <location>
        <begin position="611"/>
        <end position="683"/>
    </location>
</feature>
<feature type="region of interest" description="Disordered" evidence="1">
    <location>
        <begin position="1"/>
        <end position="41"/>
    </location>
</feature>
<feature type="compositionally biased region" description="Low complexity" evidence="1">
    <location>
        <begin position="611"/>
        <end position="647"/>
    </location>
</feature>
<accession>A0ABN9PJ51</accession>
<sequence>MVAFGSTANAKAASPEGLVQLSGQKAPKGKQQRASKGKLSADECAELRRLARSAKGGESEALEHLKSHGIDLEVLGIGQDPCQIALNAGDMADVKNTSEEKTTTTEEKTTTTEADECSSGGDDCTSTKCCSRPGAQCYEKTPDYAKCRVECVPGKDLTDVDSTPWSCKELGDRTPGEEKCSDVGDNCMETRCCSDVGFACYAKNKTFATCRAGACVPGPDYTDEDGWEPWTCEQLSEPTPGGKAAWVENECAGDEDDCREAACCRTTRYQCYEMGEGWAQCKADCSTEPDPERSWEDPWTCQELGPRTPESAADVGTGPRGGQVASWVRDRCSKDAEDCTESQCCTEVGAQCFAKDKTYAKCMLSCNSSAPDTDGWSCEAKGSPSFGIARKSWPSLFCFSVIHVCPDEKKCYENALMNRIYELGPDSAGIFGCDDWNVFANEPAKVGGRDATQIKGNISVGISKDGTAANTELFMAVWELVIDDGRFRMHDWTVKMDPDAVLLPWKLGDRLAPHTNNGEHDGRLFVVNCNAWPGSDSFPMMYGSVEIFSKGAMTAYAANMPAAQTTSSGRTGARTTSSPDPAAAGAWTSWTWAAWTCSTWSATTSAWARARAAPATAARARGRPSTPSRTSRSGRTATTTPSGTTRPLPRPPPRRGPGAAGGRRGLAAAGLAGAAGLEETRRP</sequence>
<keyword evidence="3" id="KW-1185">Reference proteome</keyword>
<feature type="compositionally biased region" description="Basic residues" evidence="1">
    <location>
        <begin position="27"/>
        <end position="36"/>
    </location>
</feature>
<name>A0ABN9PJ51_9DINO</name>
<dbReference type="EMBL" id="CAUYUJ010000891">
    <property type="protein sequence ID" value="CAK0793024.1"/>
    <property type="molecule type" value="Genomic_DNA"/>
</dbReference>
<evidence type="ECO:0000313" key="2">
    <source>
        <dbReference type="EMBL" id="CAK0793024.1"/>
    </source>
</evidence>
<evidence type="ECO:0000313" key="3">
    <source>
        <dbReference type="Proteomes" id="UP001189429"/>
    </source>
</evidence>
<organism evidence="2 3">
    <name type="scientific">Prorocentrum cordatum</name>
    <dbReference type="NCBI Taxonomy" id="2364126"/>
    <lineage>
        <taxon>Eukaryota</taxon>
        <taxon>Sar</taxon>
        <taxon>Alveolata</taxon>
        <taxon>Dinophyceae</taxon>
        <taxon>Prorocentrales</taxon>
        <taxon>Prorocentraceae</taxon>
        <taxon>Prorocentrum</taxon>
    </lineage>
</organism>
<feature type="region of interest" description="Disordered" evidence="1">
    <location>
        <begin position="563"/>
        <end position="584"/>
    </location>
</feature>
<protein>
    <submittedName>
        <fullName evidence="2">Uncharacterized protein</fullName>
    </submittedName>
</protein>
<reference evidence="2" key="1">
    <citation type="submission" date="2023-10" db="EMBL/GenBank/DDBJ databases">
        <authorList>
            <person name="Chen Y."/>
            <person name="Shah S."/>
            <person name="Dougan E. K."/>
            <person name="Thang M."/>
            <person name="Chan C."/>
        </authorList>
    </citation>
    <scope>NUCLEOTIDE SEQUENCE [LARGE SCALE GENOMIC DNA]</scope>
</reference>
<comment type="caution">
    <text evidence="2">The sequence shown here is derived from an EMBL/GenBank/DDBJ whole genome shotgun (WGS) entry which is preliminary data.</text>
</comment>
<dbReference type="Proteomes" id="UP001189429">
    <property type="component" value="Unassembled WGS sequence"/>
</dbReference>